<organism evidence="1 2">
    <name type="scientific">Pseudobacter ginsenosidimutans</name>
    <dbReference type="NCBI Taxonomy" id="661488"/>
    <lineage>
        <taxon>Bacteria</taxon>
        <taxon>Pseudomonadati</taxon>
        <taxon>Bacteroidota</taxon>
        <taxon>Chitinophagia</taxon>
        <taxon>Chitinophagales</taxon>
        <taxon>Chitinophagaceae</taxon>
        <taxon>Pseudobacter</taxon>
    </lineage>
</organism>
<sequence>MKKLQQFKRAFLFMMISWMLLTGCTKDFDRPGVASLNIFNGIVGATTVAPDMSEASPIQWYKTSNLLLYGAAGNLNPTTNRNNVQFNSYSGMQRFKFFNYPDTLAHSKPLLDVVLDLPVGTVSSLYLTGTTEAPDTVFARDQLAYHSFADSVTSLRMVNLIPELTVNVNQQGSPDENEWSSLGYKSISAFRDFSLTGTGAKYIFEIKDAATGNLVTTATVDAADRRQSTSFINYYRFKNLTMILYGKAGNTGATAPKVAIMSNN</sequence>
<keyword evidence="2" id="KW-1185">Reference proteome</keyword>
<dbReference type="AlphaFoldDB" id="A0A4Q7MYH7"/>
<evidence type="ECO:0008006" key="3">
    <source>
        <dbReference type="Google" id="ProtNLM"/>
    </source>
</evidence>
<dbReference type="OrthoDB" id="751045at2"/>
<proteinExistence type="predicted"/>
<evidence type="ECO:0000313" key="1">
    <source>
        <dbReference type="EMBL" id="RZS74271.1"/>
    </source>
</evidence>
<reference evidence="1 2" key="1">
    <citation type="submission" date="2019-02" db="EMBL/GenBank/DDBJ databases">
        <title>Genomic Encyclopedia of Type Strains, Phase IV (KMG-IV): sequencing the most valuable type-strain genomes for metagenomic binning, comparative biology and taxonomic classification.</title>
        <authorList>
            <person name="Goeker M."/>
        </authorList>
    </citation>
    <scope>NUCLEOTIDE SEQUENCE [LARGE SCALE GENOMIC DNA]</scope>
    <source>
        <strain evidence="1 2">DSM 18116</strain>
    </source>
</reference>
<evidence type="ECO:0000313" key="2">
    <source>
        <dbReference type="Proteomes" id="UP000293874"/>
    </source>
</evidence>
<dbReference type="PROSITE" id="PS51257">
    <property type="entry name" value="PROKAR_LIPOPROTEIN"/>
    <property type="match status" value="1"/>
</dbReference>
<accession>A0A4Q7MYH7</accession>
<dbReference type="EMBL" id="SGXA01000001">
    <property type="protein sequence ID" value="RZS74271.1"/>
    <property type="molecule type" value="Genomic_DNA"/>
</dbReference>
<comment type="caution">
    <text evidence="1">The sequence shown here is derived from an EMBL/GenBank/DDBJ whole genome shotgun (WGS) entry which is preliminary data.</text>
</comment>
<dbReference type="RefSeq" id="WP_130538745.1">
    <property type="nucleotide sequence ID" value="NZ_CP042431.1"/>
</dbReference>
<gene>
    <name evidence="1" type="ORF">EV199_0115</name>
</gene>
<protein>
    <recommendedName>
        <fullName evidence="3">DUF4397 domain-containing protein</fullName>
    </recommendedName>
</protein>
<dbReference type="Proteomes" id="UP000293874">
    <property type="component" value="Unassembled WGS sequence"/>
</dbReference>
<name>A0A4Q7MYH7_9BACT</name>